<feature type="domain" description="Post-SET" evidence="11">
    <location>
        <begin position="1509"/>
        <end position="1525"/>
    </location>
</feature>
<feature type="domain" description="C2H2-type" evidence="8">
    <location>
        <begin position="975"/>
        <end position="1003"/>
    </location>
</feature>
<dbReference type="PANTHER" id="PTHR47325:SF1">
    <property type="entry name" value="HISTONE-LYSINE N-METHYLTRANSFERASE SUVR5"/>
    <property type="match status" value="1"/>
</dbReference>
<evidence type="ECO:0000256" key="2">
    <source>
        <dbReference type="ARBA" id="ARBA00022454"/>
    </source>
</evidence>
<dbReference type="GO" id="GO:0005634">
    <property type="term" value="C:nucleus"/>
    <property type="evidence" value="ECO:0007669"/>
    <property type="project" value="InterPro"/>
</dbReference>
<keyword evidence="13" id="KW-1185">Reference proteome</keyword>
<dbReference type="GO" id="GO:0032259">
    <property type="term" value="P:methylation"/>
    <property type="evidence" value="ECO:0007669"/>
    <property type="project" value="UniProtKB-KW"/>
</dbReference>
<dbReference type="SMART" id="SM00355">
    <property type="entry name" value="ZnF_C2H2"/>
    <property type="match status" value="4"/>
</dbReference>
<dbReference type="GO" id="GO:0005694">
    <property type="term" value="C:chromosome"/>
    <property type="evidence" value="ECO:0007669"/>
    <property type="project" value="UniProtKB-SubCell"/>
</dbReference>
<dbReference type="GO" id="GO:0042054">
    <property type="term" value="F:histone methyltransferase activity"/>
    <property type="evidence" value="ECO:0007669"/>
    <property type="project" value="InterPro"/>
</dbReference>
<proteinExistence type="predicted"/>
<keyword evidence="3" id="KW-0489">Methyltransferase</keyword>
<evidence type="ECO:0000256" key="1">
    <source>
        <dbReference type="ARBA" id="ARBA00004286"/>
    </source>
</evidence>
<sequence>MEVLSCSDVQYVGESSCTQQSPETTFLCGEAKCLEQGKQVKAIESTHKVDDFVLDEEGPHKDRSGEDQGRVEGPPISEAVSSRASYCELRDEGQKPSCNFHGFEHGNLNAQKQGTETCTASQNTHLTVDTAEVELPSKSWEKKSCLQEAECQKQHESVALWVKWRGKWHAGIRCARADCPLSTLKAKPTHDGKKYIVVFSPQTGNFYWEDILLVRSIHELPQPIAYRTHYIGVEMVKDLTIPRRFLMQKLAVDMLNINDQLHIEAVTESARKVMVWKDFAMEASLCKCYSDLGMMLRKLQNMILQRYINPDWLEHSFDSWTQHCQNAQSAESIERLMEELVDSILWIEVKALRDAPVQPELGSEWKTWKQEVMKWFSMSHPISIVGDAEQWDSDGSATMGLQMSRKRPKLEVRRAEMHTSPVENRDLHDVHPQATTIEIDSGFFNSQGLENAGTLESETCEKESFTEGAASTECLGSVADRWDGIVVEAGNPEFIRTTDMEEAPVDGGDGGKTLDPGNRYRQCLAFIEAKGRQCGRWANDGDVYCCVHLATRSLGKASRVEQTPPTDVPMCEGTTTNGTRCKHRSRYGSSFCKKHTLQSSQHLMDIEKPSSSSGNKLKSKHEENISRSEAAYCKEIMLVGEVQNPVQENAVSAMEGETFNGENSLIEKYEHSTKGNNSTELLRCIGFCHQSNSDPCLDHPKLHSLYCEKHLPSWLKRARNGRSRIISKEVFIDLLRNCSSQEKKLHLHRACELLYGLIKGILSRRNLVPREVQLQRVLSEASKDFSVGECLMKLVSCEKEKLRRLWGLDAIKTVSPSGTEKPVLMPGAHKSDHDIEKNMKCKICAKEFSDDQVLRTHWMEVHKKEAQWLFRGYACAICMNSFTNKKVLESHVMERHGVQFLEQCILFQCMPCGSHFVNPEQLWVHVLSVHSADFRLPSVDQQHDMSAGQASPKLELGNINSAKNNSESQIASRRFICRFCGLKFDLLPDLGRHHQAAHMGPSSIGHCPPKRGIRFYAYKLKSGRLSHPRFKKGLGAVSYRIRNRGSSSMKKRIQASSSVSTGEVRLQSQATEAAGLGSLVESQCSSVANILFSEIQKAKSRPDNLDIISIARSTCCKGSLQATLEGKYGVLPERLYLKAAKLCSELNIQVEWHQEGFICPKGCKPVTDPQLLSPLTPFPSGFVEPLSAKLEDPVNEEWETDECHYIIYSQHIEPKPMRKTKVLCEDISLGQESVPVACAVDEDLMGSLHILADEGSDLQNTRRSMPWEGFTYVTKRLLDPSLGLDTESSQLGCACPHSTCYPDTCDHVYLFDNDYEDAKDIYGKTMHGRFPYDEKGRIILEKGYPVYECNSMCSCDRTCRNRVSQNGVQVKLEIFKTEKKGWAVRAGEAITHGTFVCEYIGEVLNDEEANKRSKRYDNDGCSYLYDIDTRIDEMSGLTEGAVPYVIDATKHGNVSRFINHSCLPSLVSHQVVVESMDCQLAHIALYANRDIALGEELTYNYNYKLRPGEGRPCHCGTSGCRGRLY</sequence>
<dbReference type="SUPFAM" id="SSF82199">
    <property type="entry name" value="SET domain"/>
    <property type="match status" value="1"/>
</dbReference>
<dbReference type="InterPro" id="IPR040689">
    <property type="entry name" value="SUVR5_Znf-C2H2_3rpt"/>
</dbReference>
<organism evidence="12 13">
    <name type="scientific">Tetracentron sinense</name>
    <name type="common">Spur-leaf</name>
    <dbReference type="NCBI Taxonomy" id="13715"/>
    <lineage>
        <taxon>Eukaryota</taxon>
        <taxon>Viridiplantae</taxon>
        <taxon>Streptophyta</taxon>
        <taxon>Embryophyta</taxon>
        <taxon>Tracheophyta</taxon>
        <taxon>Spermatophyta</taxon>
        <taxon>Magnoliopsida</taxon>
        <taxon>Trochodendrales</taxon>
        <taxon>Trochodendraceae</taxon>
        <taxon>Tetracentron</taxon>
    </lineage>
</organism>
<evidence type="ECO:0000259" key="10">
    <source>
        <dbReference type="PROSITE" id="PS50867"/>
    </source>
</evidence>
<name>A0A834Y8I8_TETSI</name>
<evidence type="ECO:0000313" key="12">
    <source>
        <dbReference type="EMBL" id="KAF8377466.1"/>
    </source>
</evidence>
<dbReference type="InterPro" id="IPR003616">
    <property type="entry name" value="Post-SET_dom"/>
</dbReference>
<reference evidence="12 13" key="1">
    <citation type="submission" date="2020-04" db="EMBL/GenBank/DDBJ databases">
        <title>Plant Genome Project.</title>
        <authorList>
            <person name="Zhang R.-G."/>
        </authorList>
    </citation>
    <scope>NUCLEOTIDE SEQUENCE [LARGE SCALE GENOMIC DNA]</scope>
    <source>
        <strain evidence="12">YNK0</strain>
        <tissue evidence="12">Leaf</tissue>
    </source>
</reference>
<dbReference type="PROSITE" id="PS50157">
    <property type="entry name" value="ZINC_FINGER_C2H2_2"/>
    <property type="match status" value="4"/>
</dbReference>
<feature type="region of interest" description="Disordered" evidence="7">
    <location>
        <begin position="602"/>
        <end position="622"/>
    </location>
</feature>
<gene>
    <name evidence="12" type="ORF">HHK36_030844</name>
</gene>
<keyword evidence="6" id="KW-0863">Zinc-finger</keyword>
<keyword evidence="2" id="KW-0158">Chromosome</keyword>
<evidence type="ECO:0000256" key="5">
    <source>
        <dbReference type="ARBA" id="ARBA00022691"/>
    </source>
</evidence>
<dbReference type="InterPro" id="IPR007728">
    <property type="entry name" value="Pre-SET_dom"/>
</dbReference>
<feature type="domain" description="C2H2-type" evidence="8">
    <location>
        <begin position="907"/>
        <end position="935"/>
    </location>
</feature>
<dbReference type="OrthoDB" id="308383at2759"/>
<dbReference type="PROSITE" id="PS50867">
    <property type="entry name" value="PRE_SET"/>
    <property type="match status" value="1"/>
</dbReference>
<evidence type="ECO:0000256" key="7">
    <source>
        <dbReference type="SAM" id="MobiDB-lite"/>
    </source>
</evidence>
<dbReference type="Gene3D" id="2.170.270.10">
    <property type="entry name" value="SET domain"/>
    <property type="match status" value="1"/>
</dbReference>
<keyword evidence="4" id="KW-0808">Transferase</keyword>
<dbReference type="Pfam" id="PF18868">
    <property type="entry name" value="zf-C2H2_3rep"/>
    <property type="match status" value="1"/>
</dbReference>
<evidence type="ECO:0000259" key="11">
    <source>
        <dbReference type="PROSITE" id="PS50868"/>
    </source>
</evidence>
<dbReference type="PROSITE" id="PS50280">
    <property type="entry name" value="SET"/>
    <property type="match status" value="1"/>
</dbReference>
<keyword evidence="5" id="KW-0949">S-adenosyl-L-methionine</keyword>
<evidence type="ECO:0000313" key="13">
    <source>
        <dbReference type="Proteomes" id="UP000655225"/>
    </source>
</evidence>
<dbReference type="OMA" id="RCARADC"/>
<dbReference type="Proteomes" id="UP000655225">
    <property type="component" value="Unassembled WGS sequence"/>
</dbReference>
<keyword evidence="6" id="KW-0862">Zinc</keyword>
<dbReference type="Pfam" id="PF00856">
    <property type="entry name" value="SET"/>
    <property type="match status" value="1"/>
</dbReference>
<dbReference type="InterPro" id="IPR013087">
    <property type="entry name" value="Znf_C2H2_type"/>
</dbReference>
<evidence type="ECO:0000256" key="4">
    <source>
        <dbReference type="ARBA" id="ARBA00022679"/>
    </source>
</evidence>
<comment type="subcellular location">
    <subcellularLocation>
        <location evidence="1">Chromosome</location>
    </subcellularLocation>
</comment>
<feature type="domain" description="C2H2-type" evidence="8">
    <location>
        <begin position="873"/>
        <end position="896"/>
    </location>
</feature>
<dbReference type="PROSITE" id="PS00028">
    <property type="entry name" value="ZINC_FINGER_C2H2_1"/>
    <property type="match status" value="4"/>
</dbReference>
<dbReference type="PANTHER" id="PTHR47325">
    <property type="entry name" value="HISTONE-LYSINE N-METHYLTRANSFERASE SUVR5"/>
    <property type="match status" value="1"/>
</dbReference>
<evidence type="ECO:0000256" key="6">
    <source>
        <dbReference type="PROSITE-ProRule" id="PRU00042"/>
    </source>
</evidence>
<feature type="domain" description="C2H2-type" evidence="8">
    <location>
        <begin position="839"/>
        <end position="867"/>
    </location>
</feature>
<dbReference type="Pfam" id="PF05033">
    <property type="entry name" value="Pre-SET"/>
    <property type="match status" value="1"/>
</dbReference>
<dbReference type="SMART" id="SM00468">
    <property type="entry name" value="PreSET"/>
    <property type="match status" value="1"/>
</dbReference>
<evidence type="ECO:0000259" key="8">
    <source>
        <dbReference type="PROSITE" id="PS50157"/>
    </source>
</evidence>
<dbReference type="GO" id="GO:0008270">
    <property type="term" value="F:zinc ion binding"/>
    <property type="evidence" value="ECO:0007669"/>
    <property type="project" value="UniProtKB-KW"/>
</dbReference>
<dbReference type="EMBL" id="JABCRI010000024">
    <property type="protein sequence ID" value="KAF8377466.1"/>
    <property type="molecule type" value="Genomic_DNA"/>
</dbReference>
<accession>A0A834Y8I8</accession>
<evidence type="ECO:0000256" key="3">
    <source>
        <dbReference type="ARBA" id="ARBA00022603"/>
    </source>
</evidence>
<protein>
    <recommendedName>
        <fullName evidence="14">Histone-lysine N-methyltransferase SUVR5</fullName>
    </recommendedName>
</protein>
<dbReference type="PROSITE" id="PS50868">
    <property type="entry name" value="POST_SET"/>
    <property type="match status" value="1"/>
</dbReference>
<dbReference type="Gene3D" id="3.30.160.60">
    <property type="entry name" value="Classic Zinc Finger"/>
    <property type="match status" value="1"/>
</dbReference>
<evidence type="ECO:0000259" key="9">
    <source>
        <dbReference type="PROSITE" id="PS50280"/>
    </source>
</evidence>
<comment type="caution">
    <text evidence="12">The sequence shown here is derived from an EMBL/GenBank/DDBJ whole genome shotgun (WGS) entry which is preliminary data.</text>
</comment>
<feature type="region of interest" description="Disordered" evidence="7">
    <location>
        <begin position="50"/>
        <end position="79"/>
    </location>
</feature>
<feature type="compositionally biased region" description="Basic and acidic residues" evidence="7">
    <location>
        <begin position="50"/>
        <end position="70"/>
    </location>
</feature>
<dbReference type="SMART" id="SM00317">
    <property type="entry name" value="SET"/>
    <property type="match status" value="1"/>
</dbReference>
<feature type="domain" description="SET" evidence="9">
    <location>
        <begin position="1370"/>
        <end position="1502"/>
    </location>
</feature>
<evidence type="ECO:0008006" key="14">
    <source>
        <dbReference type="Google" id="ProtNLM"/>
    </source>
</evidence>
<keyword evidence="6" id="KW-0479">Metal-binding</keyword>
<dbReference type="InterPro" id="IPR046341">
    <property type="entry name" value="SET_dom_sf"/>
</dbReference>
<dbReference type="InterPro" id="IPR001214">
    <property type="entry name" value="SET_dom"/>
</dbReference>
<feature type="domain" description="Pre-SET" evidence="10">
    <location>
        <begin position="1291"/>
        <end position="1367"/>
    </location>
</feature>